<dbReference type="EMBL" id="CP025706">
    <property type="protein sequence ID" value="QLI60223.1"/>
    <property type="molecule type" value="Genomic_DNA"/>
</dbReference>
<protein>
    <submittedName>
        <fullName evidence="1">Uncharacterized protein</fullName>
    </submittedName>
</protein>
<accession>A0A7D5YQZ5</accession>
<organism evidence="1 2">
    <name type="scientific">Aeromonas caviae</name>
    <name type="common">Aeromonas punctata</name>
    <dbReference type="NCBI Taxonomy" id="648"/>
    <lineage>
        <taxon>Bacteria</taxon>
        <taxon>Pseudomonadati</taxon>
        <taxon>Pseudomonadota</taxon>
        <taxon>Gammaproteobacteria</taxon>
        <taxon>Aeromonadales</taxon>
        <taxon>Aeromonadaceae</taxon>
        <taxon>Aeromonas</taxon>
    </lineage>
</organism>
<dbReference type="RefSeq" id="WP_141116481.1">
    <property type="nucleotide sequence ID" value="NZ_AP024940.1"/>
</dbReference>
<dbReference type="AlphaFoldDB" id="A0A7D5YQZ5"/>
<dbReference type="Proteomes" id="UP000266778">
    <property type="component" value="Chromosome"/>
</dbReference>
<evidence type="ECO:0000313" key="2">
    <source>
        <dbReference type="Proteomes" id="UP000266778"/>
    </source>
</evidence>
<sequence length="60" mass="6905">MSMEVVNIAFLVTERSYFNELFELSVWQAGSVRGDVGVSAKIWQSQMLIAIFWHELLTLI</sequence>
<name>A0A7D5YQZ5_AERCA</name>
<reference evidence="1" key="1">
    <citation type="journal article" date="2019" name="J Environ">
        <title>Genetic characterization and potential molecular dissemination mechanism of tet (31) gene in Aeromonas caviae from an oxytetracycline wastewater treatment system.</title>
        <authorList>
            <person name="Shi Y."/>
            <person name="Tian Z."/>
            <person name="Leclercq S.O."/>
            <person name="Zhang H."/>
            <person name="Yang M."/>
            <person name="Zhang Y."/>
        </authorList>
    </citation>
    <scope>NUCLEOTIDE SEQUENCE</scope>
    <source>
        <strain evidence="1">T25-39</strain>
    </source>
</reference>
<evidence type="ECO:0000313" key="1">
    <source>
        <dbReference type="EMBL" id="QLI60223.1"/>
    </source>
</evidence>
<gene>
    <name evidence="1" type="ORF">C1C91_22205</name>
</gene>
<proteinExistence type="predicted"/>